<evidence type="ECO:0000313" key="10">
    <source>
        <dbReference type="EMBL" id="KLD62840.1"/>
    </source>
</evidence>
<dbReference type="AlphaFoldDB" id="A0A0G9GZ49"/>
<feature type="domain" description="Major facilitator superfamily (MFS) profile" evidence="9">
    <location>
        <begin position="7"/>
        <end position="482"/>
    </location>
</feature>
<dbReference type="Gene3D" id="1.20.1720.10">
    <property type="entry name" value="Multidrug resistance protein D"/>
    <property type="match status" value="1"/>
</dbReference>
<feature type="transmembrane region" description="Helical" evidence="8">
    <location>
        <begin position="451"/>
        <end position="476"/>
    </location>
</feature>
<comment type="similarity">
    <text evidence="2">Belongs to the major facilitator superfamily. EmrB family.</text>
</comment>
<comment type="subcellular location">
    <subcellularLocation>
        <location evidence="1">Cell membrane</location>
        <topology evidence="1">Multi-pass membrane protein</topology>
    </subcellularLocation>
</comment>
<organism evidence="10 11">
    <name type="scientific">Dyella japonica DSM 16301</name>
    <dbReference type="NCBI Taxonomy" id="1440762"/>
    <lineage>
        <taxon>Bacteria</taxon>
        <taxon>Pseudomonadati</taxon>
        <taxon>Pseudomonadota</taxon>
        <taxon>Gammaproteobacteria</taxon>
        <taxon>Lysobacterales</taxon>
        <taxon>Rhodanobacteraceae</taxon>
        <taxon>Dyella</taxon>
    </lineage>
</organism>
<dbReference type="InterPro" id="IPR020846">
    <property type="entry name" value="MFS_dom"/>
</dbReference>
<evidence type="ECO:0000256" key="6">
    <source>
        <dbReference type="ARBA" id="ARBA00022989"/>
    </source>
</evidence>
<dbReference type="Pfam" id="PF07690">
    <property type="entry name" value="MFS_1"/>
    <property type="match status" value="1"/>
</dbReference>
<protein>
    <submittedName>
        <fullName evidence="10">MFS transporter</fullName>
    </submittedName>
</protein>
<feature type="transmembrane region" description="Helical" evidence="8">
    <location>
        <begin position="351"/>
        <end position="369"/>
    </location>
</feature>
<dbReference type="PANTHER" id="PTHR42718">
    <property type="entry name" value="MAJOR FACILITATOR SUPERFAMILY MULTIDRUG TRANSPORTER MFSC"/>
    <property type="match status" value="1"/>
</dbReference>
<keyword evidence="7 8" id="KW-0472">Membrane</keyword>
<feature type="transmembrane region" description="Helical" evidence="8">
    <location>
        <begin position="159"/>
        <end position="180"/>
    </location>
</feature>
<dbReference type="Gene3D" id="1.20.1250.20">
    <property type="entry name" value="MFS general substrate transporter like domains"/>
    <property type="match status" value="1"/>
</dbReference>
<dbReference type="GO" id="GO:0005886">
    <property type="term" value="C:plasma membrane"/>
    <property type="evidence" value="ECO:0007669"/>
    <property type="project" value="UniProtKB-SubCell"/>
</dbReference>
<dbReference type="SUPFAM" id="SSF103473">
    <property type="entry name" value="MFS general substrate transporter"/>
    <property type="match status" value="1"/>
</dbReference>
<feature type="transmembrane region" description="Helical" evidence="8">
    <location>
        <begin position="102"/>
        <end position="120"/>
    </location>
</feature>
<evidence type="ECO:0000256" key="7">
    <source>
        <dbReference type="ARBA" id="ARBA00023136"/>
    </source>
</evidence>
<feature type="transmembrane region" description="Helical" evidence="8">
    <location>
        <begin position="225"/>
        <end position="245"/>
    </location>
</feature>
<feature type="transmembrane region" description="Helical" evidence="8">
    <location>
        <begin position="297"/>
        <end position="314"/>
    </location>
</feature>
<accession>A0A0G9GZ49</accession>
<comment type="caution">
    <text evidence="10">The sequence shown here is derived from an EMBL/GenBank/DDBJ whole genome shotgun (WGS) entry which is preliminary data.</text>
</comment>
<dbReference type="STRING" id="1440762.Y882_14305"/>
<keyword evidence="3" id="KW-0813">Transport</keyword>
<proteinExistence type="inferred from homology"/>
<feature type="transmembrane region" description="Helical" evidence="8">
    <location>
        <begin position="192"/>
        <end position="210"/>
    </location>
</feature>
<evidence type="ECO:0000256" key="1">
    <source>
        <dbReference type="ARBA" id="ARBA00004651"/>
    </source>
</evidence>
<dbReference type="NCBIfam" id="TIGR00711">
    <property type="entry name" value="efflux_EmrB"/>
    <property type="match status" value="1"/>
</dbReference>
<feature type="transmembrane region" description="Helical" evidence="8">
    <location>
        <begin position="132"/>
        <end position="153"/>
    </location>
</feature>
<evidence type="ECO:0000313" key="11">
    <source>
        <dbReference type="Proteomes" id="UP000035481"/>
    </source>
</evidence>
<evidence type="ECO:0000256" key="8">
    <source>
        <dbReference type="SAM" id="Phobius"/>
    </source>
</evidence>
<keyword evidence="6 8" id="KW-1133">Transmembrane helix</keyword>
<keyword evidence="5 8" id="KW-0812">Transmembrane</keyword>
<gene>
    <name evidence="10" type="ORF">Y882_14305</name>
</gene>
<feature type="transmembrane region" description="Helical" evidence="8">
    <location>
        <begin position="73"/>
        <end position="90"/>
    </location>
</feature>
<dbReference type="InterPro" id="IPR004638">
    <property type="entry name" value="EmrB-like"/>
</dbReference>
<evidence type="ECO:0000256" key="3">
    <source>
        <dbReference type="ARBA" id="ARBA00022448"/>
    </source>
</evidence>
<keyword evidence="4" id="KW-1003">Cell membrane</keyword>
<feature type="transmembrane region" description="Helical" evidence="8">
    <location>
        <begin position="326"/>
        <end position="345"/>
    </location>
</feature>
<dbReference type="Proteomes" id="UP000035481">
    <property type="component" value="Unassembled WGS sequence"/>
</dbReference>
<evidence type="ECO:0000256" key="4">
    <source>
        <dbReference type="ARBA" id="ARBA00022475"/>
    </source>
</evidence>
<dbReference type="PROSITE" id="PS50850">
    <property type="entry name" value="MFS"/>
    <property type="match status" value="1"/>
</dbReference>
<evidence type="ECO:0000259" key="9">
    <source>
        <dbReference type="PROSITE" id="PS50850"/>
    </source>
</evidence>
<feature type="transmembrane region" description="Helical" evidence="8">
    <location>
        <begin position="43"/>
        <end position="61"/>
    </location>
</feature>
<dbReference type="InterPro" id="IPR036259">
    <property type="entry name" value="MFS_trans_sf"/>
</dbReference>
<reference evidence="10 11" key="1">
    <citation type="journal article" date="2015" name="Antonie Van Leeuwenhoek">
        <title>A phylogenomic and molecular marker based taxonomic framework for the order Xanthomonadales: proposal to transfer the families Algiphilaceae and Solimonadaceae to the order Nevskiales ord. nov. and to create a new family within the order Xanthomonadales, the family Rhodanobacteraceae fam. nov., containing the genus Rhodanobacter and its closest relatives.</title>
        <authorList>
            <person name="Naushad S."/>
            <person name="Adeolu M."/>
            <person name="Wong S."/>
            <person name="Sohail M."/>
            <person name="Schellhorn H.E."/>
            <person name="Gupta R.S."/>
        </authorList>
    </citation>
    <scope>NUCLEOTIDE SEQUENCE [LARGE SCALE GENOMIC DNA]</scope>
    <source>
        <strain evidence="10 11">DSM 16301</strain>
    </source>
</reference>
<evidence type="ECO:0000256" key="5">
    <source>
        <dbReference type="ARBA" id="ARBA00022692"/>
    </source>
</evidence>
<dbReference type="PANTHER" id="PTHR42718:SF9">
    <property type="entry name" value="MAJOR FACILITATOR SUPERFAMILY MULTIDRUG TRANSPORTER MFSC"/>
    <property type="match status" value="1"/>
</dbReference>
<feature type="transmembrane region" description="Helical" evidence="8">
    <location>
        <begin position="390"/>
        <end position="412"/>
    </location>
</feature>
<sequence length="483" mass="52658">MRAHGSLVAAALLATYMQAVNISIPNAAVLHVQGGLSMTDDEIGWVFSSYIAASAIVMPLTHWLAGRFGRKRVFLVSLALFSLALVLDTLATTPLQFVSARILQGAASGTLAPLSMAILLHELPPLRHGRIGMAWSVIALLGILSGPAIGGWLGEYVGWHAIFYFSLPMAAFIAVAMSVYLKEKKLHKLEHFDFFGLVTFSMGIAGLQMMLDRGERLEWFASPEIWAEAIASALGFYLYIAHVLTKDHHFLHKALFKDRNFRVATVMFFAFGFVLLPTLALTSPMLEELLGYPADTAGYLSIPRGVALVAALLLTWRAPSRLDNRWLILGGLALVVYGNWRMLGYSPLMDWWPVAAAGAIQGAGLGMLMPALTRAAFSTLDPQFRAEGTVLFNLSRLYGSTIGIAIVQIYFYCNTQSMHLALASNLRPYRTGPLTGQALAMMNELVTGQAALVAVIGQFKLLMIAMLIVSPLALFLRKPRTGI</sequence>
<name>A0A0G9GZ49_9GAMM</name>
<dbReference type="PATRIC" id="fig|1440762.4.peg.2585"/>
<feature type="transmembrane region" description="Helical" evidence="8">
    <location>
        <begin position="266"/>
        <end position="285"/>
    </location>
</feature>
<evidence type="ECO:0000256" key="2">
    <source>
        <dbReference type="ARBA" id="ARBA00008537"/>
    </source>
</evidence>
<dbReference type="InterPro" id="IPR011701">
    <property type="entry name" value="MFS"/>
</dbReference>
<dbReference type="EMBL" id="JPLA01000041">
    <property type="protein sequence ID" value="KLD62840.1"/>
    <property type="molecule type" value="Genomic_DNA"/>
</dbReference>
<dbReference type="GO" id="GO:0022857">
    <property type="term" value="F:transmembrane transporter activity"/>
    <property type="evidence" value="ECO:0007669"/>
    <property type="project" value="InterPro"/>
</dbReference>